<proteinExistence type="predicted"/>
<evidence type="ECO:0000313" key="4">
    <source>
        <dbReference type="Proteomes" id="UP001234787"/>
    </source>
</evidence>
<feature type="compositionally biased region" description="Polar residues" evidence="1">
    <location>
        <begin position="1"/>
        <end position="14"/>
    </location>
</feature>
<gene>
    <name evidence="2" type="ORF">SUGI_1467150</name>
    <name evidence="3" type="ORF">SUGI_1475740</name>
</gene>
<keyword evidence="4" id="KW-1185">Reference proteome</keyword>
<name>A0AAD3NV19_CRYJA</name>
<evidence type="ECO:0000313" key="2">
    <source>
        <dbReference type="EMBL" id="GLJ58679.1"/>
    </source>
</evidence>
<feature type="region of interest" description="Disordered" evidence="1">
    <location>
        <begin position="1"/>
        <end position="22"/>
    </location>
</feature>
<dbReference type="AlphaFoldDB" id="A0AAD3NV19"/>
<accession>A0AAD3NV19</accession>
<organism evidence="2 4">
    <name type="scientific">Cryptomeria japonica</name>
    <name type="common">Japanese cedar</name>
    <name type="synonym">Cupressus japonica</name>
    <dbReference type="NCBI Taxonomy" id="3369"/>
    <lineage>
        <taxon>Eukaryota</taxon>
        <taxon>Viridiplantae</taxon>
        <taxon>Streptophyta</taxon>
        <taxon>Embryophyta</taxon>
        <taxon>Tracheophyta</taxon>
        <taxon>Spermatophyta</taxon>
        <taxon>Pinopsida</taxon>
        <taxon>Pinidae</taxon>
        <taxon>Conifers II</taxon>
        <taxon>Cupressales</taxon>
        <taxon>Cupressaceae</taxon>
        <taxon>Cryptomeria</taxon>
    </lineage>
</organism>
<reference evidence="2" key="1">
    <citation type="submission" date="2022-12" db="EMBL/GenBank/DDBJ databases">
        <title>Chromosome-Level Genome Assembly of Japanese Cedar (Cryptomeriajaponica D. Don).</title>
        <authorList>
            <person name="Fujino T."/>
            <person name="Yamaguchi K."/>
            <person name="Yokoyama T."/>
            <person name="Hamanaka T."/>
            <person name="Harazono Y."/>
            <person name="Kamada H."/>
            <person name="Kobayashi W."/>
            <person name="Ujino-Ihara T."/>
            <person name="Uchiyama K."/>
            <person name="Matsumoto A."/>
            <person name="Izuno A."/>
            <person name="Tsumura Y."/>
            <person name="Toyoda A."/>
            <person name="Shigenobu S."/>
            <person name="Moriguchi Y."/>
            <person name="Ueno S."/>
            <person name="Kasahara M."/>
        </authorList>
    </citation>
    <scope>NUCLEOTIDE SEQUENCE</scope>
</reference>
<sequence length="70" mass="7762">MTHGLSSQPSQNSIVPDGWNAPFKGSPDELSLMPLSVRNHEFKGSGSHSSRFPGLERRYWIYGITSEANN</sequence>
<dbReference type="Proteomes" id="UP001234787">
    <property type="component" value="Unassembled WGS sequence"/>
</dbReference>
<evidence type="ECO:0000313" key="3">
    <source>
        <dbReference type="EMBL" id="GLJ58778.1"/>
    </source>
</evidence>
<dbReference type="EMBL" id="BSEH01000528">
    <property type="protein sequence ID" value="GLJ58778.1"/>
    <property type="molecule type" value="Genomic_DNA"/>
</dbReference>
<protein>
    <submittedName>
        <fullName evidence="2">Uncharacterized protein</fullName>
    </submittedName>
</protein>
<comment type="caution">
    <text evidence="2">The sequence shown here is derived from an EMBL/GenBank/DDBJ whole genome shotgun (WGS) entry which is preliminary data.</text>
</comment>
<dbReference type="EMBL" id="BSEH01000479">
    <property type="protein sequence ID" value="GLJ58679.1"/>
    <property type="molecule type" value="Genomic_DNA"/>
</dbReference>
<evidence type="ECO:0000256" key="1">
    <source>
        <dbReference type="SAM" id="MobiDB-lite"/>
    </source>
</evidence>